<proteinExistence type="predicted"/>
<organism evidence="1">
    <name type="scientific">Manihot esculenta</name>
    <name type="common">Cassava</name>
    <name type="synonym">Jatropha manihot</name>
    <dbReference type="NCBI Taxonomy" id="3983"/>
    <lineage>
        <taxon>Eukaryota</taxon>
        <taxon>Viridiplantae</taxon>
        <taxon>Streptophyta</taxon>
        <taxon>Embryophyta</taxon>
        <taxon>Tracheophyta</taxon>
        <taxon>Spermatophyta</taxon>
        <taxon>Magnoliopsida</taxon>
        <taxon>eudicotyledons</taxon>
        <taxon>Gunneridae</taxon>
        <taxon>Pentapetalae</taxon>
        <taxon>rosids</taxon>
        <taxon>fabids</taxon>
        <taxon>Malpighiales</taxon>
        <taxon>Euphorbiaceae</taxon>
        <taxon>Crotonoideae</taxon>
        <taxon>Manihoteae</taxon>
        <taxon>Manihot</taxon>
    </lineage>
</organism>
<gene>
    <name evidence="1" type="ORF">MANES_S057700</name>
</gene>
<evidence type="ECO:0000313" key="1">
    <source>
        <dbReference type="EMBL" id="OAY21782.1"/>
    </source>
</evidence>
<dbReference type="AlphaFoldDB" id="A0A199UAV9"/>
<accession>A0A199UAV9</accession>
<dbReference type="EMBL" id="KV450660">
    <property type="protein sequence ID" value="OAY21782.1"/>
    <property type="molecule type" value="Genomic_DNA"/>
</dbReference>
<reference evidence="1" key="1">
    <citation type="submission" date="2016-02" db="EMBL/GenBank/DDBJ databases">
        <title>WGS assembly of Manihot esculenta.</title>
        <authorList>
            <person name="Bredeson J.V."/>
            <person name="Prochnik S.E."/>
            <person name="Lyons J.B."/>
            <person name="Schmutz J."/>
            <person name="Grimwood J."/>
            <person name="Vrebalov J."/>
            <person name="Bart R.S."/>
            <person name="Amuge T."/>
            <person name="Ferguson M.E."/>
            <person name="Green R."/>
            <person name="Putnam N."/>
            <person name="Stites J."/>
            <person name="Rounsley S."/>
            <person name="Rokhsar D.S."/>
        </authorList>
    </citation>
    <scope>NUCLEOTIDE SEQUENCE [LARGE SCALE GENOMIC DNA]</scope>
    <source>
        <tissue evidence="1">Leaf</tissue>
    </source>
</reference>
<protein>
    <submittedName>
        <fullName evidence="1">Uncharacterized protein</fullName>
    </submittedName>
</protein>
<sequence length="44" mass="4938">MTTKVRRLTSISMPNSPIVCYRRNSRLNREGIKPSCVSSLNSIA</sequence>
<name>A0A199UAV9_MANES</name>